<keyword evidence="3" id="KW-1185">Reference proteome</keyword>
<feature type="region of interest" description="Disordered" evidence="1">
    <location>
        <begin position="185"/>
        <end position="218"/>
    </location>
</feature>
<protein>
    <submittedName>
        <fullName evidence="2">Uncharacterized protein</fullName>
    </submittedName>
</protein>
<feature type="region of interest" description="Disordered" evidence="1">
    <location>
        <begin position="87"/>
        <end position="129"/>
    </location>
</feature>
<name>A0A1V2I294_9ACTN</name>
<evidence type="ECO:0000256" key="1">
    <source>
        <dbReference type="SAM" id="MobiDB-lite"/>
    </source>
</evidence>
<feature type="region of interest" description="Disordered" evidence="1">
    <location>
        <begin position="223"/>
        <end position="242"/>
    </location>
</feature>
<dbReference type="EMBL" id="MOMC01000079">
    <property type="protein sequence ID" value="ONH23827.1"/>
    <property type="molecule type" value="Genomic_DNA"/>
</dbReference>
<evidence type="ECO:0000313" key="3">
    <source>
        <dbReference type="Proteomes" id="UP000188929"/>
    </source>
</evidence>
<evidence type="ECO:0000313" key="2">
    <source>
        <dbReference type="EMBL" id="ONH23827.1"/>
    </source>
</evidence>
<gene>
    <name evidence="2" type="ORF">BL253_31920</name>
</gene>
<proteinExistence type="predicted"/>
<comment type="caution">
    <text evidence="2">The sequence shown here is derived from an EMBL/GenBank/DDBJ whole genome shotgun (WGS) entry which is preliminary data.</text>
</comment>
<dbReference type="STRING" id="1834516.BL253_31920"/>
<feature type="compositionally biased region" description="Acidic residues" evidence="1">
    <location>
        <begin position="90"/>
        <end position="124"/>
    </location>
</feature>
<dbReference type="AlphaFoldDB" id="A0A1V2I294"/>
<dbReference type="Proteomes" id="UP000188929">
    <property type="component" value="Unassembled WGS sequence"/>
</dbReference>
<reference evidence="3" key="1">
    <citation type="submission" date="2016-10" db="EMBL/GenBank/DDBJ databases">
        <title>Frankia sp. NRRL B-16386 Genome sequencing.</title>
        <authorList>
            <person name="Ghodhbane-Gtari F."/>
            <person name="Swanson E."/>
            <person name="Gueddou A."/>
            <person name="Hezbri K."/>
            <person name="Ktari K."/>
            <person name="Nouioui I."/>
            <person name="Morris K."/>
            <person name="Simpson S."/>
            <person name="Abebe-Akele F."/>
            <person name="Thomas K."/>
            <person name="Gtari M."/>
            <person name="Tisa L.S."/>
        </authorList>
    </citation>
    <scope>NUCLEOTIDE SEQUENCE [LARGE SCALE GENOMIC DNA]</scope>
    <source>
        <strain evidence="3">NRRL B-16386</strain>
    </source>
</reference>
<dbReference type="RefSeq" id="WP_076821218.1">
    <property type="nucleotide sequence ID" value="NZ_MOMC01000079.1"/>
</dbReference>
<dbReference type="OrthoDB" id="4201884at2"/>
<sequence>MELLILLYFAYAVYRAGLDAAVRSYALARGRDVTIGEGDRQRHYAGWAIGAGFAVFFRSLWEGWRVAWPWSRDRVAAVRARRAARGLPADDWDDEPDTASPDDDPDPDPDGDDAPTADPNDPDGDGSFLCARCRRDISDPETSARSLPEGWVCGVHFPDYCAACGQPAREGDPLVVDHAAWIHRSHLDPDTPPPDAPADPAAGEPAEVVDEATGEPVDAVWETPSATDLPAADWTKVHHPAP</sequence>
<accession>A0A1V2I294</accession>
<organism evidence="2 3">
    <name type="scientific">Pseudofrankia asymbiotica</name>
    <dbReference type="NCBI Taxonomy" id="1834516"/>
    <lineage>
        <taxon>Bacteria</taxon>
        <taxon>Bacillati</taxon>
        <taxon>Actinomycetota</taxon>
        <taxon>Actinomycetes</taxon>
        <taxon>Frankiales</taxon>
        <taxon>Frankiaceae</taxon>
        <taxon>Pseudofrankia</taxon>
    </lineage>
</organism>